<dbReference type="PANTHER" id="PTHR18968:SF133">
    <property type="entry name" value="BENZOYLFORMATE DECARBOXYLASE"/>
    <property type="match status" value="1"/>
</dbReference>
<name>A0A512NR78_9HYPH</name>
<dbReference type="OrthoDB" id="9773408at2"/>
<dbReference type="EMBL" id="BKAJ01000224">
    <property type="protein sequence ID" value="GEP61445.1"/>
    <property type="molecule type" value="Genomic_DNA"/>
</dbReference>
<organism evidence="7 8">
    <name type="scientific">Reyranella soli</name>
    <dbReference type="NCBI Taxonomy" id="1230389"/>
    <lineage>
        <taxon>Bacteria</taxon>
        <taxon>Pseudomonadati</taxon>
        <taxon>Pseudomonadota</taxon>
        <taxon>Alphaproteobacteria</taxon>
        <taxon>Hyphomicrobiales</taxon>
        <taxon>Reyranellaceae</taxon>
        <taxon>Reyranella</taxon>
    </lineage>
</organism>
<dbReference type="Pfam" id="PF00205">
    <property type="entry name" value="TPP_enzyme_M"/>
    <property type="match status" value="1"/>
</dbReference>
<evidence type="ECO:0000259" key="5">
    <source>
        <dbReference type="Pfam" id="PF02775"/>
    </source>
</evidence>
<dbReference type="SUPFAM" id="SSF52467">
    <property type="entry name" value="DHS-like NAD/FAD-binding domain"/>
    <property type="match status" value="1"/>
</dbReference>
<dbReference type="InterPro" id="IPR012001">
    <property type="entry name" value="Thiamin_PyroP_enz_TPP-bd_dom"/>
</dbReference>
<dbReference type="GO" id="GO:0030976">
    <property type="term" value="F:thiamine pyrophosphate binding"/>
    <property type="evidence" value="ECO:0007669"/>
    <property type="project" value="InterPro"/>
</dbReference>
<reference evidence="7 8" key="1">
    <citation type="submission" date="2019-07" db="EMBL/GenBank/DDBJ databases">
        <title>Whole genome shotgun sequence of Reyranella soli NBRC 108950.</title>
        <authorList>
            <person name="Hosoyama A."/>
            <person name="Uohara A."/>
            <person name="Ohji S."/>
            <person name="Ichikawa N."/>
        </authorList>
    </citation>
    <scope>NUCLEOTIDE SEQUENCE [LARGE SCALE GENOMIC DNA]</scope>
    <source>
        <strain evidence="7 8">NBRC 108950</strain>
    </source>
</reference>
<dbReference type="Gene3D" id="3.40.50.1220">
    <property type="entry name" value="TPP-binding domain"/>
    <property type="match status" value="1"/>
</dbReference>
<gene>
    <name evidence="7" type="primary">mdlC_2</name>
    <name evidence="7" type="ORF">RSO01_86110</name>
</gene>
<feature type="domain" description="Thiamine pyrophosphate enzyme N-terminal TPP-binding" evidence="6">
    <location>
        <begin position="1"/>
        <end position="106"/>
    </location>
</feature>
<feature type="domain" description="Thiamine pyrophosphate enzyme TPP-binding" evidence="5">
    <location>
        <begin position="409"/>
        <end position="544"/>
    </location>
</feature>
<accession>A0A512NR78</accession>
<dbReference type="GO" id="GO:0019752">
    <property type="term" value="P:carboxylic acid metabolic process"/>
    <property type="evidence" value="ECO:0007669"/>
    <property type="project" value="UniProtKB-ARBA"/>
</dbReference>
<evidence type="ECO:0000313" key="7">
    <source>
        <dbReference type="EMBL" id="GEP61445.1"/>
    </source>
</evidence>
<dbReference type="Proteomes" id="UP000321058">
    <property type="component" value="Unassembled WGS sequence"/>
</dbReference>
<comment type="caution">
    <text evidence="7">The sequence shown here is derived from an EMBL/GenBank/DDBJ whole genome shotgun (WGS) entry which is preliminary data.</text>
</comment>
<dbReference type="InterPro" id="IPR011766">
    <property type="entry name" value="TPP_enzyme_TPP-bd"/>
</dbReference>
<dbReference type="RefSeq" id="WP_147156742.1">
    <property type="nucleotide sequence ID" value="NZ_BKAJ01000224.1"/>
</dbReference>
<evidence type="ECO:0000259" key="6">
    <source>
        <dbReference type="Pfam" id="PF02776"/>
    </source>
</evidence>
<comment type="similarity">
    <text evidence="1 3">Belongs to the TPP enzyme family.</text>
</comment>
<feature type="domain" description="Thiamine pyrophosphate enzyme central" evidence="4">
    <location>
        <begin position="188"/>
        <end position="324"/>
    </location>
</feature>
<dbReference type="CDD" id="cd07035">
    <property type="entry name" value="TPP_PYR_POX_like"/>
    <property type="match status" value="1"/>
</dbReference>
<dbReference type="SUPFAM" id="SSF52518">
    <property type="entry name" value="Thiamin diphosphate-binding fold (THDP-binding)"/>
    <property type="match status" value="2"/>
</dbReference>
<dbReference type="Pfam" id="PF02775">
    <property type="entry name" value="TPP_enzyme_C"/>
    <property type="match status" value="1"/>
</dbReference>
<dbReference type="Gene3D" id="3.40.50.970">
    <property type="match status" value="2"/>
</dbReference>
<sequence>MRGRQVFFETLLAHGVDRIFGNPGTTESPLLDSLLDYPQLQYIVHLHEGVAAGAANFYAQASGKTGFVNLHVAPGLGNAIGMIYSALKNNSPMVVTAGQQDTRIRLRDPVLGHDLAAMSAPVTKWSVQVESADELGPILQRAFKIANDAPAGPVFVALPINVMEQETNVPAGKPGQVFSASRPDPAGIEAMSRLIIAAKNPTIVAGDDVARAGAGKTLEKLVERIGASVWFEGLRGRNSFPTDHPAYRGTLAFDAPGVAKQFAGNDLVLLVGGPFFEEVWYGPGSPFPAGCKVLQIEAAPPRMAYNFAVDAGVIADVDASLEALWQTTTGINGAAARARQDAFRAQKQAEDAAQKARVEKAWSRTPTSMARVMAELKAASPADVVVVDETITANLDLFKTFTFSGAGDYYSGRGGGIGQGVAGALGVAVAEPGRPILCISGDGSSMYSIQALWTAAHHDLPIVFVILANREYRVLKHNIDAYRARFDVKSNKPYMHMDLSGPVMGFVDLAKGMGVAGTHVTKAEDIQKAVAAAFRSGKPHLIEIEIEGKR</sequence>
<dbReference type="InterPro" id="IPR000399">
    <property type="entry name" value="TPP-bd_CS"/>
</dbReference>
<evidence type="ECO:0000313" key="8">
    <source>
        <dbReference type="Proteomes" id="UP000321058"/>
    </source>
</evidence>
<dbReference type="GO" id="GO:0003984">
    <property type="term" value="F:acetolactate synthase activity"/>
    <property type="evidence" value="ECO:0007669"/>
    <property type="project" value="TreeGrafter"/>
</dbReference>
<evidence type="ECO:0000256" key="2">
    <source>
        <dbReference type="ARBA" id="ARBA00023052"/>
    </source>
</evidence>
<keyword evidence="2 3" id="KW-0786">Thiamine pyrophosphate</keyword>
<dbReference type="CDD" id="cd02002">
    <property type="entry name" value="TPP_BFDC"/>
    <property type="match status" value="1"/>
</dbReference>
<dbReference type="InterPro" id="IPR045229">
    <property type="entry name" value="TPP_enz"/>
</dbReference>
<dbReference type="AlphaFoldDB" id="A0A512NR78"/>
<dbReference type="InterPro" id="IPR029061">
    <property type="entry name" value="THDP-binding"/>
</dbReference>
<evidence type="ECO:0000256" key="3">
    <source>
        <dbReference type="RuleBase" id="RU362132"/>
    </source>
</evidence>
<dbReference type="GO" id="GO:0000287">
    <property type="term" value="F:magnesium ion binding"/>
    <property type="evidence" value="ECO:0007669"/>
    <property type="project" value="InterPro"/>
</dbReference>
<protein>
    <submittedName>
        <fullName evidence="7">Benzoylformate decarboxylase</fullName>
    </submittedName>
</protein>
<dbReference type="InterPro" id="IPR012000">
    <property type="entry name" value="Thiamin_PyroP_enz_cen_dom"/>
</dbReference>
<dbReference type="Pfam" id="PF02776">
    <property type="entry name" value="TPP_enzyme_N"/>
    <property type="match status" value="1"/>
</dbReference>
<dbReference type="PANTHER" id="PTHR18968">
    <property type="entry name" value="THIAMINE PYROPHOSPHATE ENZYMES"/>
    <property type="match status" value="1"/>
</dbReference>
<evidence type="ECO:0000259" key="4">
    <source>
        <dbReference type="Pfam" id="PF00205"/>
    </source>
</evidence>
<evidence type="ECO:0000256" key="1">
    <source>
        <dbReference type="ARBA" id="ARBA00007812"/>
    </source>
</evidence>
<dbReference type="PROSITE" id="PS00187">
    <property type="entry name" value="TPP_ENZYMES"/>
    <property type="match status" value="1"/>
</dbReference>
<dbReference type="GO" id="GO:0050660">
    <property type="term" value="F:flavin adenine dinucleotide binding"/>
    <property type="evidence" value="ECO:0007669"/>
    <property type="project" value="TreeGrafter"/>
</dbReference>
<proteinExistence type="inferred from homology"/>
<dbReference type="InterPro" id="IPR029035">
    <property type="entry name" value="DHS-like_NAD/FAD-binding_dom"/>
</dbReference>
<keyword evidence="8" id="KW-1185">Reference proteome</keyword>